<gene>
    <name evidence="2" type="ORF">DMP07_07635</name>
</gene>
<dbReference type="GO" id="GO:0003677">
    <property type="term" value="F:DNA binding"/>
    <property type="evidence" value="ECO:0007669"/>
    <property type="project" value="InterPro"/>
</dbReference>
<keyword evidence="3" id="KW-1185">Reference proteome</keyword>
<name>A0A3N0ADI7_9ACTN</name>
<evidence type="ECO:0000259" key="1">
    <source>
        <dbReference type="Pfam" id="PF12728"/>
    </source>
</evidence>
<sequence length="77" mass="8529">MAGLNYTQHVLESAKSGRMGIRPLLTPKQAAEVLCVCDKTVRTLCREGRIKGVKIGSAWRVAPQELERFIREGGCDE</sequence>
<dbReference type="Pfam" id="PF12728">
    <property type="entry name" value="HTH_17"/>
    <property type="match status" value="1"/>
</dbReference>
<evidence type="ECO:0000313" key="2">
    <source>
        <dbReference type="EMBL" id="RNL18818.1"/>
    </source>
</evidence>
<dbReference type="InterPro" id="IPR010093">
    <property type="entry name" value="SinI_DNA-bd"/>
</dbReference>
<dbReference type="OrthoDB" id="4871899at2"/>
<dbReference type="NCBIfam" id="TIGR01764">
    <property type="entry name" value="excise"/>
    <property type="match status" value="1"/>
</dbReference>
<feature type="domain" description="Helix-turn-helix" evidence="1">
    <location>
        <begin position="24"/>
        <end position="73"/>
    </location>
</feature>
<organism evidence="2 3">
    <name type="scientific">Slackia faecicanis</name>
    <dbReference type="NCBI Taxonomy" id="255723"/>
    <lineage>
        <taxon>Bacteria</taxon>
        <taxon>Bacillati</taxon>
        <taxon>Actinomycetota</taxon>
        <taxon>Coriobacteriia</taxon>
        <taxon>Eggerthellales</taxon>
        <taxon>Eggerthellaceae</taxon>
        <taxon>Slackia</taxon>
    </lineage>
</organism>
<dbReference type="EMBL" id="QICB01000007">
    <property type="protein sequence ID" value="RNL18818.1"/>
    <property type="molecule type" value="Genomic_DNA"/>
</dbReference>
<proteinExistence type="predicted"/>
<accession>A0A3N0ADI7</accession>
<dbReference type="AlphaFoldDB" id="A0A3N0ADI7"/>
<dbReference type="RefSeq" id="WP_123198561.1">
    <property type="nucleotide sequence ID" value="NZ_QICB01000007.1"/>
</dbReference>
<reference evidence="3" key="1">
    <citation type="submission" date="2018-05" db="EMBL/GenBank/DDBJ databases">
        <title>Genome Sequencing of selected type strains of the family Eggerthellaceae.</title>
        <authorList>
            <person name="Danylec N."/>
            <person name="Stoll D.A."/>
            <person name="Doetsch A."/>
            <person name="Huch M."/>
        </authorList>
    </citation>
    <scope>NUCLEOTIDE SEQUENCE [LARGE SCALE GENOMIC DNA]</scope>
    <source>
        <strain evidence="3">DSM 17537</strain>
    </source>
</reference>
<evidence type="ECO:0000313" key="3">
    <source>
        <dbReference type="Proteomes" id="UP000267368"/>
    </source>
</evidence>
<dbReference type="InterPro" id="IPR041657">
    <property type="entry name" value="HTH_17"/>
</dbReference>
<dbReference type="Proteomes" id="UP000267368">
    <property type="component" value="Unassembled WGS sequence"/>
</dbReference>
<comment type="caution">
    <text evidence="2">The sequence shown here is derived from an EMBL/GenBank/DDBJ whole genome shotgun (WGS) entry which is preliminary data.</text>
</comment>
<protein>
    <recommendedName>
        <fullName evidence="1">Helix-turn-helix domain-containing protein</fullName>
    </recommendedName>
</protein>